<sequence>MSLPVGIHRRAFSYDDALEDLSPMTPPPADMGTNTLWKQPVIRERKYQQLSKDDDGENGVVSSVVIPSSAGNLNKANVVKAKATSVMSSLMTKQTQESIQRFEKQAGLTDAGYQPHKGLIAEEASYHRVGEALQKFKGQSLDAPRDDKQKSLSAQSTPNVTPQPSPIPKRRPLLGQGADFATRSVEGDFTRFEGGAAERCKSFLRSQSHKAAEPGGFTLQSYKGGPKPSPMDIMRTQGIAAKMAENYTNIKPPKMDMPIPEGLNRRPKHTRSVNPRDVNVFAPTGF</sequence>
<evidence type="ECO:0000313" key="8">
    <source>
        <dbReference type="EMBL" id="AFP01056.1"/>
    </source>
</evidence>
<keyword evidence="5" id="KW-0521">NADP</keyword>
<organism evidence="8">
    <name type="scientific">Callorhinchus milii</name>
    <name type="common">Ghost shark</name>
    <dbReference type="NCBI Taxonomy" id="7868"/>
    <lineage>
        <taxon>Eukaryota</taxon>
        <taxon>Metazoa</taxon>
        <taxon>Chordata</taxon>
        <taxon>Craniata</taxon>
        <taxon>Vertebrata</taxon>
        <taxon>Chondrichthyes</taxon>
        <taxon>Holocephali</taxon>
        <taxon>Chimaeriformes</taxon>
        <taxon>Callorhinchidae</taxon>
        <taxon>Callorhinchus</taxon>
    </lineage>
</organism>
<feature type="region of interest" description="Disordered" evidence="7">
    <location>
        <begin position="263"/>
        <end position="286"/>
    </location>
</feature>
<evidence type="ECO:0000256" key="4">
    <source>
        <dbReference type="ARBA" id="ARBA00022490"/>
    </source>
</evidence>
<evidence type="ECO:0000256" key="6">
    <source>
        <dbReference type="ARBA" id="ARBA00023002"/>
    </source>
</evidence>
<evidence type="ECO:0000256" key="5">
    <source>
        <dbReference type="ARBA" id="ARBA00022857"/>
    </source>
</evidence>
<dbReference type="GO" id="GO:0005737">
    <property type="term" value="C:cytoplasm"/>
    <property type="evidence" value="ECO:0007669"/>
    <property type="project" value="UniProtKB-SubCell"/>
</dbReference>
<dbReference type="InterPro" id="IPR026759">
    <property type="entry name" value="P33MONOX"/>
</dbReference>
<dbReference type="GO" id="GO:0016491">
    <property type="term" value="F:oxidoreductase activity"/>
    <property type="evidence" value="ECO:0007669"/>
    <property type="project" value="UniProtKB-KW"/>
</dbReference>
<dbReference type="PANTHER" id="PTHR28342">
    <property type="entry name" value="MONOOXYGENASE P33MONOX-RELATED"/>
    <property type="match status" value="1"/>
</dbReference>
<feature type="compositionally biased region" description="Polar residues" evidence="7">
    <location>
        <begin position="151"/>
        <end position="160"/>
    </location>
</feature>
<keyword evidence="4" id="KW-0963">Cytoplasm</keyword>
<protein>
    <recommendedName>
        <fullName evidence="3">Putative monooxygenase p33MONOX</fullName>
    </recommendedName>
</protein>
<evidence type="ECO:0000256" key="2">
    <source>
        <dbReference type="ARBA" id="ARBA00008758"/>
    </source>
</evidence>
<dbReference type="AlphaFoldDB" id="V9KRP6"/>
<evidence type="ECO:0000256" key="7">
    <source>
        <dbReference type="SAM" id="MobiDB-lite"/>
    </source>
</evidence>
<dbReference type="EMBL" id="JW868538">
    <property type="protein sequence ID" value="AFP01056.1"/>
    <property type="molecule type" value="mRNA"/>
</dbReference>
<dbReference type="Pfam" id="PF15302">
    <property type="entry name" value="P33MONOX"/>
    <property type="match status" value="1"/>
</dbReference>
<feature type="region of interest" description="Disordered" evidence="7">
    <location>
        <begin position="138"/>
        <end position="172"/>
    </location>
</feature>
<proteinExistence type="evidence at transcript level"/>
<comment type="similarity">
    <text evidence="2">Belongs to the P33MONOX family.</text>
</comment>
<reference evidence="8" key="1">
    <citation type="journal article" date="2014" name="Nature">
        <title>Elephant shark genome provides unique insights into gnathostome evolution.</title>
        <authorList>
            <consortium name="International Elephant Shark Genome Sequencing Consortium"/>
            <person name="Venkatesh B."/>
            <person name="Lee A.P."/>
            <person name="Ravi V."/>
            <person name="Maurya A.K."/>
            <person name="Lian M.M."/>
            <person name="Swann J.B."/>
            <person name="Ohta Y."/>
            <person name="Flajnik M.F."/>
            <person name="Sutoh Y."/>
            <person name="Kasahara M."/>
            <person name="Hoon S."/>
            <person name="Gangu V."/>
            <person name="Roy S.W."/>
            <person name="Irimia M."/>
            <person name="Korzh V."/>
            <person name="Kondrychyn I."/>
            <person name="Lim Z.W."/>
            <person name="Tay B.H."/>
            <person name="Tohari S."/>
            <person name="Kong K.W."/>
            <person name="Ho S."/>
            <person name="Lorente-Galdos B."/>
            <person name="Quilez J."/>
            <person name="Marques-Bonet T."/>
            <person name="Raney B.J."/>
            <person name="Ingham P.W."/>
            <person name="Tay A."/>
            <person name="Hillier L.W."/>
            <person name="Minx P."/>
            <person name="Boehm T."/>
            <person name="Wilson R.K."/>
            <person name="Brenner S."/>
            <person name="Warren W.C."/>
        </authorList>
    </citation>
    <scope>NUCLEOTIDE SEQUENCE</scope>
    <source>
        <tissue evidence="8">Heart</tissue>
    </source>
</reference>
<accession>V9KRP6</accession>
<keyword evidence="6" id="KW-0560">Oxidoreductase</keyword>
<evidence type="ECO:0000256" key="1">
    <source>
        <dbReference type="ARBA" id="ARBA00004496"/>
    </source>
</evidence>
<dbReference type="PANTHER" id="PTHR28342:SF1">
    <property type="entry name" value="MONOOXYGENASE P33MONOX-RELATED"/>
    <property type="match status" value="1"/>
</dbReference>
<name>V9KRP6_CALMI</name>
<evidence type="ECO:0000256" key="3">
    <source>
        <dbReference type="ARBA" id="ARBA00016432"/>
    </source>
</evidence>
<comment type="subcellular location">
    <subcellularLocation>
        <location evidence="1">Cytoplasm</location>
    </subcellularLocation>
</comment>